<dbReference type="CTD" id="9799461"/>
<feature type="signal peptide" evidence="12">
    <location>
        <begin position="1"/>
        <end position="19"/>
    </location>
</feature>
<proteinExistence type="inferred from homology"/>
<evidence type="ECO:0000256" key="9">
    <source>
        <dbReference type="ARBA" id="ARBA00023136"/>
    </source>
</evidence>
<keyword evidence="7 12" id="KW-0732">Signal</keyword>
<comment type="similarity">
    <text evidence="2">Belongs to the UDP-glycosyltransferase family.</text>
</comment>
<organism evidence="13 14">
    <name type="scientific">Caenorhabditis remanei</name>
    <name type="common">Caenorhabditis vulgaris</name>
    <dbReference type="NCBI Taxonomy" id="31234"/>
    <lineage>
        <taxon>Eukaryota</taxon>
        <taxon>Metazoa</taxon>
        <taxon>Ecdysozoa</taxon>
        <taxon>Nematoda</taxon>
        <taxon>Chromadorea</taxon>
        <taxon>Rhabditida</taxon>
        <taxon>Rhabditina</taxon>
        <taxon>Rhabditomorpha</taxon>
        <taxon>Rhabditoidea</taxon>
        <taxon>Rhabditidae</taxon>
        <taxon>Peloderinae</taxon>
        <taxon>Caenorhabditis</taxon>
    </lineage>
</organism>
<dbReference type="EC" id="2.4.1.17" evidence="3"/>
<evidence type="ECO:0000256" key="3">
    <source>
        <dbReference type="ARBA" id="ARBA00012544"/>
    </source>
</evidence>
<dbReference type="SUPFAM" id="SSF53756">
    <property type="entry name" value="UDP-Glycosyltransferase/glycogen phosphorylase"/>
    <property type="match status" value="1"/>
</dbReference>
<gene>
    <name evidence="13" type="ORF">GCK72_014973</name>
</gene>
<dbReference type="KEGG" id="crq:GCK72_014973"/>
<protein>
    <recommendedName>
        <fullName evidence="3">glucuronosyltransferase</fullName>
        <ecNumber evidence="3">2.4.1.17</ecNumber>
    </recommendedName>
</protein>
<evidence type="ECO:0000256" key="4">
    <source>
        <dbReference type="ARBA" id="ARBA00022676"/>
    </source>
</evidence>
<dbReference type="PANTHER" id="PTHR48043">
    <property type="entry name" value="EG:EG0003.4 PROTEIN-RELATED"/>
    <property type="match status" value="1"/>
</dbReference>
<accession>A0A6A5GVI1</accession>
<evidence type="ECO:0000256" key="7">
    <source>
        <dbReference type="ARBA" id="ARBA00022729"/>
    </source>
</evidence>
<dbReference type="AlphaFoldDB" id="A0A6A5GVI1"/>
<dbReference type="Pfam" id="PF00201">
    <property type="entry name" value="UDPGT"/>
    <property type="match status" value="1"/>
</dbReference>
<keyword evidence="6 11" id="KW-0812">Transmembrane</keyword>
<evidence type="ECO:0000313" key="13">
    <source>
        <dbReference type="EMBL" id="KAF1758515.1"/>
    </source>
</evidence>
<feature type="transmembrane region" description="Helical" evidence="11">
    <location>
        <begin position="500"/>
        <end position="519"/>
    </location>
</feature>
<evidence type="ECO:0000256" key="10">
    <source>
        <dbReference type="ARBA" id="ARBA00047475"/>
    </source>
</evidence>
<evidence type="ECO:0000256" key="6">
    <source>
        <dbReference type="ARBA" id="ARBA00022692"/>
    </source>
</evidence>
<dbReference type="RefSeq" id="XP_003108743.2">
    <property type="nucleotide sequence ID" value="XM_003108695.2"/>
</dbReference>
<comment type="caution">
    <text evidence="13">The sequence shown here is derived from an EMBL/GenBank/DDBJ whole genome shotgun (WGS) entry which is preliminary data.</text>
</comment>
<dbReference type="EMBL" id="WUAV01000004">
    <property type="protein sequence ID" value="KAF1758515.1"/>
    <property type="molecule type" value="Genomic_DNA"/>
</dbReference>
<comment type="catalytic activity">
    <reaction evidence="10">
        <text>glucuronate acceptor + UDP-alpha-D-glucuronate = acceptor beta-D-glucuronoside + UDP + H(+)</text>
        <dbReference type="Rhea" id="RHEA:21032"/>
        <dbReference type="ChEBI" id="CHEBI:15378"/>
        <dbReference type="ChEBI" id="CHEBI:58052"/>
        <dbReference type="ChEBI" id="CHEBI:58223"/>
        <dbReference type="ChEBI" id="CHEBI:132367"/>
        <dbReference type="ChEBI" id="CHEBI:132368"/>
        <dbReference type="EC" id="2.4.1.17"/>
    </reaction>
</comment>
<dbReference type="CDD" id="cd03784">
    <property type="entry name" value="GT1_Gtf-like"/>
    <property type="match status" value="1"/>
</dbReference>
<keyword evidence="8 11" id="KW-1133">Transmembrane helix</keyword>
<keyword evidence="9 11" id="KW-0472">Membrane</keyword>
<evidence type="ECO:0000256" key="1">
    <source>
        <dbReference type="ARBA" id="ARBA00004167"/>
    </source>
</evidence>
<evidence type="ECO:0000256" key="8">
    <source>
        <dbReference type="ARBA" id="ARBA00022989"/>
    </source>
</evidence>
<dbReference type="GO" id="GO:0015020">
    <property type="term" value="F:glucuronosyltransferase activity"/>
    <property type="evidence" value="ECO:0007669"/>
    <property type="project" value="UniProtKB-EC"/>
</dbReference>
<comment type="subcellular location">
    <subcellularLocation>
        <location evidence="1">Membrane</location>
        <topology evidence="1">Single-pass membrane protein</topology>
    </subcellularLocation>
</comment>
<evidence type="ECO:0000256" key="11">
    <source>
        <dbReference type="SAM" id="Phobius"/>
    </source>
</evidence>
<name>A0A6A5GVI1_CAERE</name>
<dbReference type="InterPro" id="IPR050271">
    <property type="entry name" value="UDP-glycosyltransferase"/>
</dbReference>
<dbReference type="Gene3D" id="3.40.50.2000">
    <property type="entry name" value="Glycogen Phosphorylase B"/>
    <property type="match status" value="1"/>
</dbReference>
<keyword evidence="4" id="KW-0328">Glycosyltransferase</keyword>
<evidence type="ECO:0000256" key="2">
    <source>
        <dbReference type="ARBA" id="ARBA00009995"/>
    </source>
</evidence>
<dbReference type="GeneID" id="9799461"/>
<dbReference type="FunFam" id="3.40.50.2000:FF:000038">
    <property type="entry name" value="UDP-GlucuronosylTransferase"/>
    <property type="match status" value="1"/>
</dbReference>
<dbReference type="InterPro" id="IPR002213">
    <property type="entry name" value="UDP_glucos_trans"/>
</dbReference>
<dbReference type="Proteomes" id="UP000483820">
    <property type="component" value="Chromosome IV"/>
</dbReference>
<feature type="chain" id="PRO_5025352975" description="glucuronosyltransferase" evidence="12">
    <location>
        <begin position="20"/>
        <end position="541"/>
    </location>
</feature>
<evidence type="ECO:0000256" key="5">
    <source>
        <dbReference type="ARBA" id="ARBA00022679"/>
    </source>
</evidence>
<dbReference type="PANTHER" id="PTHR48043:SF33">
    <property type="entry name" value="GLUCURONOSYLTRANSFERASE"/>
    <property type="match status" value="1"/>
</dbReference>
<evidence type="ECO:0000256" key="12">
    <source>
        <dbReference type="SAM" id="SignalP"/>
    </source>
</evidence>
<sequence length="541" mass="61207">MSTYLLFSLLLVIPFLVCGSVERPKKVLVFLPISGHSHLKFMGTIANILQDEGYNVTLLMPILDEALRDTTPLVRKIKNRILVEQSDELIEANVQFKNGGGRENTWVMNSGIIGFLKLGTKVANICKASCKNVFQNEELIQYLRDQHFDVAVSEPLYSCGFALFDHLGIETTISTDSHLGLEVSKVAHGASITTSYLPAVFSSGSEKMGLLGRVKNFVESYFNYHFNSKIYVNELAGVEGIYKNGKGWRELLRKNAYMFVNSNPQMDIPSPRTSKFVDIGGISSGEFKQEKLPAEYDRILSLRKNNVLISFGTNAKSMYMSDDMKQSLFKTFESMPDTTFIWKYENTTVDIVKQYNKRINNVMLTDWMPQTALLADPRLTLFVTHGGLGSTNEVAFSGKPSVMVPVFGDQTRNARMLERHGVALLLTKYEIADTKKVRGTIRKMLKDKSYSMKAEKLAQMLRNQPESPKEIFIKYFNFVARFGKPHGLDSYAAEMSFVEFYYIDFLALLTVLSVALYILTSKILKVSQNLKNLISIKFKFD</sequence>
<keyword evidence="5" id="KW-0808">Transferase</keyword>
<evidence type="ECO:0000313" key="14">
    <source>
        <dbReference type="Proteomes" id="UP000483820"/>
    </source>
</evidence>
<reference evidence="13 14" key="1">
    <citation type="submission" date="2019-12" db="EMBL/GenBank/DDBJ databases">
        <title>Chromosome-level assembly of the Caenorhabditis remanei genome.</title>
        <authorList>
            <person name="Teterina A.A."/>
            <person name="Willis J.H."/>
            <person name="Phillips P.C."/>
        </authorList>
    </citation>
    <scope>NUCLEOTIDE SEQUENCE [LARGE SCALE GENOMIC DNA]</scope>
    <source>
        <strain evidence="13 14">PX506</strain>
        <tissue evidence="13">Whole organism</tissue>
    </source>
</reference>
<dbReference type="GO" id="GO:0016020">
    <property type="term" value="C:membrane"/>
    <property type="evidence" value="ECO:0007669"/>
    <property type="project" value="UniProtKB-SubCell"/>
</dbReference>